<dbReference type="Proteomes" id="UP000300052">
    <property type="component" value="Genome"/>
</dbReference>
<name>A0A4P8MVN9_9CAUD</name>
<sequence length="104" mass="11991">MSDKIREEFELYAKNNFICSEDSFKRTNTGVYYNYVYSKLDNSDSCSVNAIWKVWQASRNATKVELPATCNRALIFEDGSMEHDEYFEVDDIKDALTAAGISYE</sequence>
<gene>
    <name evidence="1" type="ORF">Barba1S_gp025</name>
</gene>
<protein>
    <submittedName>
        <fullName evidence="1">Uncharacterized protein</fullName>
    </submittedName>
</protein>
<evidence type="ECO:0000313" key="2">
    <source>
        <dbReference type="Proteomes" id="UP000300052"/>
    </source>
</evidence>
<evidence type="ECO:0000313" key="1">
    <source>
        <dbReference type="EMBL" id="QCQ58012.1"/>
    </source>
</evidence>
<accession>A0A4P8MVN9</accession>
<organism evidence="1 2">
    <name type="scientific">Rheinheimera phage vB_RspM_Barba1S</name>
    <dbReference type="NCBI Taxonomy" id="2565660"/>
    <lineage>
        <taxon>Viruses</taxon>
        <taxon>Duplodnaviria</taxon>
        <taxon>Heunggongvirae</taxon>
        <taxon>Uroviricota</taxon>
        <taxon>Caudoviricetes</taxon>
        <taxon>Barbavirus</taxon>
        <taxon>Barbavirus barba18A</taxon>
    </lineage>
</organism>
<dbReference type="Pfam" id="PF26207">
    <property type="entry name" value="Phage_phiTE_015"/>
    <property type="match status" value="1"/>
</dbReference>
<dbReference type="EMBL" id="MK719702">
    <property type="protein sequence ID" value="QCQ58012.1"/>
    <property type="molecule type" value="Genomic_DNA"/>
</dbReference>
<reference evidence="1 2" key="1">
    <citation type="submission" date="2019-03" db="EMBL/GenBank/DDBJ databases">
        <title>Genomic and seasonal variations among aquatic phages infecting the Baltic Sea Gammaproteobacteria Rheinheimera sp. bal341.</title>
        <authorList>
            <person name="Nilsson E."/>
            <person name="Li K."/>
            <person name="Fridlund J."/>
            <person name="Sulcius S."/>
            <person name="Bunse C."/>
            <person name="Karlsson C.M.G."/>
            <person name="Lindh M."/>
            <person name="Lundin D."/>
            <person name="Pinhassi J."/>
            <person name="Holmfeldt K."/>
        </authorList>
    </citation>
    <scope>NUCLEOTIDE SEQUENCE [LARGE SCALE GENOMIC DNA]</scope>
</reference>
<proteinExistence type="predicted"/>
<dbReference type="InterPro" id="IPR058601">
    <property type="entry name" value="Phage_phiTE_015-like"/>
</dbReference>